<protein>
    <submittedName>
        <fullName evidence="3">Uncharacterized protein</fullName>
    </submittedName>
</protein>
<comment type="caution">
    <text evidence="3">The sequence shown here is derived from an EMBL/GenBank/DDBJ whole genome shotgun (WGS) entry which is preliminary data.</text>
</comment>
<keyword evidence="4" id="KW-1185">Reference proteome</keyword>
<evidence type="ECO:0000313" key="4">
    <source>
        <dbReference type="Proteomes" id="UP000785679"/>
    </source>
</evidence>
<reference evidence="3" key="1">
    <citation type="submission" date="2019-06" db="EMBL/GenBank/DDBJ databases">
        <authorList>
            <person name="Zheng W."/>
        </authorList>
    </citation>
    <scope>NUCLEOTIDE SEQUENCE</scope>
    <source>
        <strain evidence="3">QDHG01</strain>
    </source>
</reference>
<evidence type="ECO:0000256" key="2">
    <source>
        <dbReference type="SAM" id="MobiDB-lite"/>
    </source>
</evidence>
<evidence type="ECO:0000256" key="1">
    <source>
        <dbReference type="SAM" id="Coils"/>
    </source>
</evidence>
<gene>
    <name evidence="3" type="ORF">FGO68_gene14525</name>
</gene>
<keyword evidence="1" id="KW-0175">Coiled coil</keyword>
<organism evidence="3 4">
    <name type="scientific">Halteria grandinella</name>
    <dbReference type="NCBI Taxonomy" id="5974"/>
    <lineage>
        <taxon>Eukaryota</taxon>
        <taxon>Sar</taxon>
        <taxon>Alveolata</taxon>
        <taxon>Ciliophora</taxon>
        <taxon>Intramacronucleata</taxon>
        <taxon>Spirotrichea</taxon>
        <taxon>Stichotrichia</taxon>
        <taxon>Sporadotrichida</taxon>
        <taxon>Halteriidae</taxon>
        <taxon>Halteria</taxon>
    </lineage>
</organism>
<feature type="compositionally biased region" description="Polar residues" evidence="2">
    <location>
        <begin position="93"/>
        <end position="104"/>
    </location>
</feature>
<feature type="region of interest" description="Disordered" evidence="2">
    <location>
        <begin position="534"/>
        <end position="560"/>
    </location>
</feature>
<sequence length="560" mass="65365">MCYRPQTDGPMGKRQKKKDSVKILKNMDTPQSVGSSLLMPGHKASTRDIKEVGHYLDTQDSRVAPVISEEIMIRKTTKTSLVGKLPETQKTITDVDPQSTTGRTSHQEPMEFPKSVNNEIPNVLSLIKQRSDEPQIPMDQLDMKISLSYNQQAKEETNALKNAKEQRQSANINNDQEYMYFTDERKSYDIPAMQGLNNHHSLKKETITEEFEAKEFIPIEFLDSDCEMDIAQDSGPSEPQVITNEQWAEIVRKAHSIGGIRKLYYLYKMKRIEYLDRQELMQGSIRFDEEYKTICNEFMIKFEAQREANFKSILSRHNLTYGQYESQKPYLDIDFEAIHGLTKRMQFSHILKSLDLDSALSYKLKVQERIMELWNQQQNSHHKEINKERLIQALDMYASDELYLANRYQYDSDLLERYIRWKQEEMEKELRSSLESKGTLGTLAKPLILKKQATNQQVVRVSIFTIDEEGSDHSSDDEEEKFSPFQRAETEDRVDTEQQAQYEDNHNEKFDELLSQKQQDELLITEQNLLQTDVDLEHPFSEEGGFDLKSQEDENLLQSI</sequence>
<dbReference type="Proteomes" id="UP000785679">
    <property type="component" value="Unassembled WGS sequence"/>
</dbReference>
<name>A0A8J8T654_HALGN</name>
<feature type="coiled-coil region" evidence="1">
    <location>
        <begin position="146"/>
        <end position="173"/>
    </location>
</feature>
<dbReference type="EMBL" id="RRYP01003483">
    <property type="protein sequence ID" value="TNV83764.1"/>
    <property type="molecule type" value="Genomic_DNA"/>
</dbReference>
<feature type="compositionally biased region" description="Acidic residues" evidence="2">
    <location>
        <begin position="468"/>
        <end position="480"/>
    </location>
</feature>
<evidence type="ECO:0000313" key="3">
    <source>
        <dbReference type="EMBL" id="TNV83764.1"/>
    </source>
</evidence>
<dbReference type="AlphaFoldDB" id="A0A8J8T654"/>
<feature type="region of interest" description="Disordered" evidence="2">
    <location>
        <begin position="468"/>
        <end position="506"/>
    </location>
</feature>
<accession>A0A8J8T654</accession>
<proteinExistence type="predicted"/>
<feature type="region of interest" description="Disordered" evidence="2">
    <location>
        <begin position="93"/>
        <end position="115"/>
    </location>
</feature>
<dbReference type="OrthoDB" id="10667448at2759"/>